<proteinExistence type="predicted"/>
<feature type="region of interest" description="Disordered" evidence="2">
    <location>
        <begin position="1"/>
        <end position="35"/>
    </location>
</feature>
<dbReference type="EMBL" id="BSXW01000445">
    <property type="protein sequence ID" value="GMF22570.1"/>
    <property type="molecule type" value="Genomic_DNA"/>
</dbReference>
<name>A0A9W6WQ57_9STRA</name>
<evidence type="ECO:0000313" key="3">
    <source>
        <dbReference type="EMBL" id="GMF22570.1"/>
    </source>
</evidence>
<feature type="region of interest" description="Disordered" evidence="2">
    <location>
        <begin position="536"/>
        <end position="588"/>
    </location>
</feature>
<feature type="compositionally biased region" description="Basic residues" evidence="2">
    <location>
        <begin position="571"/>
        <end position="583"/>
    </location>
</feature>
<feature type="region of interest" description="Disordered" evidence="2">
    <location>
        <begin position="83"/>
        <end position="110"/>
    </location>
</feature>
<accession>A0A9W6WQ57</accession>
<dbReference type="Proteomes" id="UP001165083">
    <property type="component" value="Unassembled WGS sequence"/>
</dbReference>
<comment type="caution">
    <text evidence="3">The sequence shown here is derived from an EMBL/GenBank/DDBJ whole genome shotgun (WGS) entry which is preliminary data.</text>
</comment>
<protein>
    <submittedName>
        <fullName evidence="3">Unnamed protein product</fullName>
    </submittedName>
</protein>
<reference evidence="3" key="1">
    <citation type="submission" date="2023-04" db="EMBL/GenBank/DDBJ databases">
        <title>Phytophthora lilii NBRC 32176.</title>
        <authorList>
            <person name="Ichikawa N."/>
            <person name="Sato H."/>
            <person name="Tonouchi N."/>
        </authorList>
    </citation>
    <scope>NUCLEOTIDE SEQUENCE</scope>
    <source>
        <strain evidence="3">NBRC 32176</strain>
    </source>
</reference>
<dbReference type="AlphaFoldDB" id="A0A9W6WQ57"/>
<feature type="region of interest" description="Disordered" evidence="2">
    <location>
        <begin position="129"/>
        <end position="169"/>
    </location>
</feature>
<keyword evidence="4" id="KW-1185">Reference proteome</keyword>
<evidence type="ECO:0000256" key="2">
    <source>
        <dbReference type="SAM" id="MobiDB-lite"/>
    </source>
</evidence>
<feature type="compositionally biased region" description="Polar residues" evidence="2">
    <location>
        <begin position="23"/>
        <end position="32"/>
    </location>
</feature>
<sequence length="845" mass="95982">MVSSRLEAQSEVDESPRTDVDHSCSSTTTSPLVSAAKSQRDEWCAPASCEGFLPLLADNAFAGPSPAPATATVASPHPRRKLYCPPVADLPRGKRGRGLTPGNAAMRSWNSPRDARQWENCQQELAGVTRRTKRKVAQSPESSLSDHHDDTAQSTEEVTVVKRKKKRGYRTATHTIRKVRTAKELGSRVETSLVESIDQLRVELAQLEAQMTELQQRALAPGRDEEDEEERRLYTKVLHNAVKKHQEAFVEIQSAMTGYAACVRMRWFTSVHQPLLTPFQWFTLPQNIQAGSPIQRIITLEKEEQSRRAALREMKTLKLQDAREFFSRRLSQLDPLKSTSEDYRFENHEGDYWAVRFATSQFESAKSVKQIFDMVVYYLCNIEISVSEKMGHLTVREDDDNGEEGITQNRLVSLTGKGLRMESNVVVFSEYYRGTKPDNQDDYGLIVAEFVDDDERYPFLLLNPVLNLGFMLHAHSQQYLVVVMVLGSSREQIRDDRYYTSLLLGPRAPSAASVSPLTSPAGSVDDGSAHTLLALKTSLENPSSTQKGMTRKREKPIESGTESEPQEKQKRSAKRKYRKATHTLRKEEKERLQKELDGLHTRMEELKKRALKSFGKPGQNDKDRIIASKVLRDAVQSQQLEFANIQGIMSEFTTIQFHGVESVKQVFDLLVQYFCSIEISISEKLGHITIREDDDSGDKGITQNRLVSTTVNGMLMESNTVLFSHFFEPDEEPGHEKGRGLIVADFVNEDDRHPYKPRERVRRDINAILELTSYTRKVAMIGGTFEKQLGPEEESVVVLTRWVFSQLHRPSFSVSTGNWEEMRDNMDRWGETMHRTMVESLTPMS</sequence>
<keyword evidence="1" id="KW-0175">Coiled coil</keyword>
<feature type="compositionally biased region" description="Polar residues" evidence="2">
    <location>
        <begin position="538"/>
        <end position="548"/>
    </location>
</feature>
<feature type="coiled-coil region" evidence="1">
    <location>
        <begin position="190"/>
        <end position="217"/>
    </location>
</feature>
<evidence type="ECO:0000313" key="4">
    <source>
        <dbReference type="Proteomes" id="UP001165083"/>
    </source>
</evidence>
<gene>
    <name evidence="3" type="ORF">Plil01_000902600</name>
</gene>
<organism evidence="3 4">
    <name type="scientific">Phytophthora lilii</name>
    <dbReference type="NCBI Taxonomy" id="2077276"/>
    <lineage>
        <taxon>Eukaryota</taxon>
        <taxon>Sar</taxon>
        <taxon>Stramenopiles</taxon>
        <taxon>Oomycota</taxon>
        <taxon>Peronosporomycetes</taxon>
        <taxon>Peronosporales</taxon>
        <taxon>Peronosporaceae</taxon>
        <taxon>Phytophthora</taxon>
    </lineage>
</organism>
<evidence type="ECO:0000256" key="1">
    <source>
        <dbReference type="SAM" id="Coils"/>
    </source>
</evidence>
<dbReference type="OrthoDB" id="112779at2759"/>